<comment type="caution">
    <text evidence="1">The sequence shown here is derived from an EMBL/GenBank/DDBJ whole genome shotgun (WGS) entry which is preliminary data.</text>
</comment>
<organism evidence="1 2">
    <name type="scientific">Dyadobacter beijingensis</name>
    <dbReference type="NCBI Taxonomy" id="365489"/>
    <lineage>
        <taxon>Bacteria</taxon>
        <taxon>Pseudomonadati</taxon>
        <taxon>Bacteroidota</taxon>
        <taxon>Cytophagia</taxon>
        <taxon>Cytophagales</taxon>
        <taxon>Spirosomataceae</taxon>
        <taxon>Dyadobacter</taxon>
    </lineage>
</organism>
<evidence type="ECO:0008006" key="3">
    <source>
        <dbReference type="Google" id="ProtNLM"/>
    </source>
</evidence>
<name>A0ABQ2HEU0_9BACT</name>
<proteinExistence type="predicted"/>
<keyword evidence="2" id="KW-1185">Reference proteome</keyword>
<protein>
    <recommendedName>
        <fullName evidence="3">DUF2281 domain-containing protein</fullName>
    </recommendedName>
</protein>
<sequence>MLTSVSGIYENGKITLDETPAVQKKSKIVVTFLEEMEESVISKRRLGSLKGKIGTPDDFNAPMDELNDYML</sequence>
<reference evidence="2" key="1">
    <citation type="journal article" date="2019" name="Int. J. Syst. Evol. Microbiol.">
        <title>The Global Catalogue of Microorganisms (GCM) 10K type strain sequencing project: providing services to taxonomists for standard genome sequencing and annotation.</title>
        <authorList>
            <consortium name="The Broad Institute Genomics Platform"/>
            <consortium name="The Broad Institute Genome Sequencing Center for Infectious Disease"/>
            <person name="Wu L."/>
            <person name="Ma J."/>
        </authorList>
    </citation>
    <scope>NUCLEOTIDE SEQUENCE [LARGE SCALE GENOMIC DNA]</scope>
    <source>
        <strain evidence="2">CGMCC 1.6375</strain>
    </source>
</reference>
<gene>
    <name evidence="1" type="ORF">GCM10010967_08740</name>
</gene>
<accession>A0ABQ2HEU0</accession>
<evidence type="ECO:0000313" key="1">
    <source>
        <dbReference type="EMBL" id="GGM79280.1"/>
    </source>
</evidence>
<evidence type="ECO:0000313" key="2">
    <source>
        <dbReference type="Proteomes" id="UP000632339"/>
    </source>
</evidence>
<dbReference type="RefSeq" id="WP_019942244.1">
    <property type="nucleotide sequence ID" value="NZ_BMLI01000001.1"/>
</dbReference>
<dbReference type="Proteomes" id="UP000632339">
    <property type="component" value="Unassembled WGS sequence"/>
</dbReference>
<dbReference type="EMBL" id="BMLI01000001">
    <property type="protein sequence ID" value="GGM79280.1"/>
    <property type="molecule type" value="Genomic_DNA"/>
</dbReference>